<dbReference type="Pfam" id="PF07332">
    <property type="entry name" value="Phage_holin_3_6"/>
    <property type="match status" value="1"/>
</dbReference>
<feature type="compositionally biased region" description="Basic and acidic residues" evidence="1">
    <location>
        <begin position="1"/>
        <end position="10"/>
    </location>
</feature>
<evidence type="ECO:0000313" key="4">
    <source>
        <dbReference type="Proteomes" id="UP001161325"/>
    </source>
</evidence>
<feature type="transmembrane region" description="Helical" evidence="2">
    <location>
        <begin position="96"/>
        <end position="119"/>
    </location>
</feature>
<dbReference type="RefSeq" id="WP_284347996.1">
    <property type="nucleotide sequence ID" value="NZ_BRXS01000001.1"/>
</dbReference>
<evidence type="ECO:0008006" key="5">
    <source>
        <dbReference type="Google" id="ProtNLM"/>
    </source>
</evidence>
<keyword evidence="4" id="KW-1185">Reference proteome</keyword>
<organism evidence="3 4">
    <name type="scientific">Roseisolibacter agri</name>
    <dbReference type="NCBI Taxonomy" id="2014610"/>
    <lineage>
        <taxon>Bacteria</taxon>
        <taxon>Pseudomonadati</taxon>
        <taxon>Gemmatimonadota</taxon>
        <taxon>Gemmatimonadia</taxon>
        <taxon>Gemmatimonadales</taxon>
        <taxon>Gemmatimonadaceae</taxon>
        <taxon>Roseisolibacter</taxon>
    </lineage>
</organism>
<evidence type="ECO:0000256" key="1">
    <source>
        <dbReference type="SAM" id="MobiDB-lite"/>
    </source>
</evidence>
<gene>
    <name evidence="3" type="ORF">rosag_00730</name>
</gene>
<accession>A0AA37V024</accession>
<dbReference type="InterPro" id="IPR009937">
    <property type="entry name" value="Phage_holin_3_6"/>
</dbReference>
<protein>
    <recommendedName>
        <fullName evidence="5">Phage holin family protein</fullName>
    </recommendedName>
</protein>
<keyword evidence="2" id="KW-0812">Transmembrane</keyword>
<comment type="caution">
    <text evidence="3">The sequence shown here is derived from an EMBL/GenBank/DDBJ whole genome shotgun (WGS) entry which is preliminary data.</text>
</comment>
<feature type="transmembrane region" description="Helical" evidence="2">
    <location>
        <begin position="64"/>
        <end position="90"/>
    </location>
</feature>
<keyword evidence="2" id="KW-0472">Membrane</keyword>
<evidence type="ECO:0000313" key="3">
    <source>
        <dbReference type="EMBL" id="GLC23560.1"/>
    </source>
</evidence>
<evidence type="ECO:0000256" key="2">
    <source>
        <dbReference type="SAM" id="Phobius"/>
    </source>
</evidence>
<proteinExistence type="predicted"/>
<sequence length="161" mass="17231">MASEPYDPRITRSPNGGGIHAAPEPSLGELLRRLSQDTGELVRQEMLLAKAEMRRTGATLARDGVRIGIAVGFALAGTLAVGAFAVLALGQLLGNYWLAALIVGVVLLAAGYFLGLAAVNDVKRRSIGAPQTVETLREDAAWARQEMREVRRELTARPRGD</sequence>
<dbReference type="AlphaFoldDB" id="A0AA37V024"/>
<reference evidence="3" key="1">
    <citation type="submission" date="2022-08" db="EMBL/GenBank/DDBJ databases">
        <title>Draft genome sequencing of Roseisolibacter agri AW1220.</title>
        <authorList>
            <person name="Tobiishi Y."/>
            <person name="Tonouchi A."/>
        </authorList>
    </citation>
    <scope>NUCLEOTIDE SEQUENCE</scope>
    <source>
        <strain evidence="3">AW1220</strain>
    </source>
</reference>
<dbReference type="Proteomes" id="UP001161325">
    <property type="component" value="Unassembled WGS sequence"/>
</dbReference>
<name>A0AA37V024_9BACT</name>
<feature type="region of interest" description="Disordered" evidence="1">
    <location>
        <begin position="1"/>
        <end position="20"/>
    </location>
</feature>
<dbReference type="EMBL" id="BRXS01000001">
    <property type="protein sequence ID" value="GLC23560.1"/>
    <property type="molecule type" value="Genomic_DNA"/>
</dbReference>
<keyword evidence="2" id="KW-1133">Transmembrane helix</keyword>